<evidence type="ECO:0000256" key="8">
    <source>
        <dbReference type="RuleBase" id="RU000417"/>
    </source>
</evidence>
<evidence type="ECO:0000256" key="3">
    <source>
        <dbReference type="ARBA" id="ARBA00022691"/>
    </source>
</evidence>
<feature type="active site" evidence="6">
    <location>
        <position position="83"/>
    </location>
</feature>
<name>A0ABP7PKZ7_9BACT</name>
<protein>
    <recommendedName>
        <fullName evidence="8">Cytosine-specific methyltransferase</fullName>
        <ecNumber evidence="8">2.1.1.37</ecNumber>
    </recommendedName>
</protein>
<keyword evidence="2 6" id="KW-0808">Transferase</keyword>
<dbReference type="InterPro" id="IPR001525">
    <property type="entry name" value="C5_MeTfrase"/>
</dbReference>
<evidence type="ECO:0000256" key="1">
    <source>
        <dbReference type="ARBA" id="ARBA00022603"/>
    </source>
</evidence>
<comment type="caution">
    <text evidence="9">The sequence shown here is derived from an EMBL/GenBank/DDBJ whole genome shotgun (WGS) entry which is preliminary data.</text>
</comment>
<keyword evidence="4" id="KW-0680">Restriction system</keyword>
<dbReference type="PANTHER" id="PTHR10629">
    <property type="entry name" value="CYTOSINE-SPECIFIC METHYLTRANSFERASE"/>
    <property type="match status" value="1"/>
</dbReference>
<dbReference type="SUPFAM" id="SSF53335">
    <property type="entry name" value="S-adenosyl-L-methionine-dependent methyltransferases"/>
    <property type="match status" value="1"/>
</dbReference>
<dbReference type="PROSITE" id="PS51679">
    <property type="entry name" value="SAM_MT_C5"/>
    <property type="match status" value="1"/>
</dbReference>
<dbReference type="PROSITE" id="PS00094">
    <property type="entry name" value="C5_MTASE_1"/>
    <property type="match status" value="1"/>
</dbReference>
<dbReference type="EMBL" id="BAABDI010000005">
    <property type="protein sequence ID" value="GAA3967471.1"/>
    <property type="molecule type" value="Genomic_DNA"/>
</dbReference>
<reference evidence="10" key="1">
    <citation type="journal article" date="2019" name="Int. J. Syst. Evol. Microbiol.">
        <title>The Global Catalogue of Microorganisms (GCM) 10K type strain sequencing project: providing services to taxonomists for standard genome sequencing and annotation.</title>
        <authorList>
            <consortium name="The Broad Institute Genomics Platform"/>
            <consortium name="The Broad Institute Genome Sequencing Center for Infectious Disease"/>
            <person name="Wu L."/>
            <person name="Ma J."/>
        </authorList>
    </citation>
    <scope>NUCLEOTIDE SEQUENCE [LARGE SCALE GENOMIC DNA]</scope>
    <source>
        <strain evidence="10">JCM 17217</strain>
    </source>
</reference>
<dbReference type="Gene3D" id="3.40.50.150">
    <property type="entry name" value="Vaccinia Virus protein VP39"/>
    <property type="match status" value="1"/>
</dbReference>
<evidence type="ECO:0000256" key="5">
    <source>
        <dbReference type="ARBA" id="ARBA00047422"/>
    </source>
</evidence>
<evidence type="ECO:0000256" key="7">
    <source>
        <dbReference type="RuleBase" id="RU000416"/>
    </source>
</evidence>
<dbReference type="PRINTS" id="PR00105">
    <property type="entry name" value="C5METTRFRASE"/>
</dbReference>
<dbReference type="PANTHER" id="PTHR10629:SF52">
    <property type="entry name" value="DNA (CYTOSINE-5)-METHYLTRANSFERASE 1"/>
    <property type="match status" value="1"/>
</dbReference>
<dbReference type="InterPro" id="IPR050390">
    <property type="entry name" value="C5-Methyltransferase"/>
</dbReference>
<evidence type="ECO:0000313" key="10">
    <source>
        <dbReference type="Proteomes" id="UP001501556"/>
    </source>
</evidence>
<evidence type="ECO:0000256" key="6">
    <source>
        <dbReference type="PROSITE-ProRule" id="PRU01016"/>
    </source>
</evidence>
<dbReference type="NCBIfam" id="TIGR00675">
    <property type="entry name" value="dcm"/>
    <property type="match status" value="1"/>
</dbReference>
<accession>A0ABP7PKZ7</accession>
<dbReference type="Pfam" id="PF00145">
    <property type="entry name" value="DNA_methylase"/>
    <property type="match status" value="1"/>
</dbReference>
<dbReference type="Gene3D" id="3.90.120.10">
    <property type="entry name" value="DNA Methylase, subunit A, domain 2"/>
    <property type="match status" value="1"/>
</dbReference>
<evidence type="ECO:0000256" key="4">
    <source>
        <dbReference type="ARBA" id="ARBA00022747"/>
    </source>
</evidence>
<dbReference type="Proteomes" id="UP001501556">
    <property type="component" value="Unassembled WGS sequence"/>
</dbReference>
<keyword evidence="3 6" id="KW-0949">S-adenosyl-L-methionine</keyword>
<evidence type="ECO:0000256" key="2">
    <source>
        <dbReference type="ARBA" id="ARBA00022679"/>
    </source>
</evidence>
<organism evidence="9 10">
    <name type="scientific">Hymenobacter antarcticus</name>
    <dbReference type="NCBI Taxonomy" id="486270"/>
    <lineage>
        <taxon>Bacteria</taxon>
        <taxon>Pseudomonadati</taxon>
        <taxon>Bacteroidota</taxon>
        <taxon>Cytophagia</taxon>
        <taxon>Cytophagales</taxon>
        <taxon>Hymenobacteraceae</taxon>
        <taxon>Hymenobacter</taxon>
    </lineage>
</organism>
<evidence type="ECO:0000313" key="9">
    <source>
        <dbReference type="EMBL" id="GAA3967471.1"/>
    </source>
</evidence>
<keyword evidence="1 6" id="KW-0489">Methyltransferase</keyword>
<keyword evidence="10" id="KW-1185">Reference proteome</keyword>
<sequence length="425" mass="47809">MAKLSVVDFFAGAGGFSEGFRMAGYDVRACLEHDKWAADTLRHNHGKSTRVIQEDIREFKVANTMRSATGTTQPDVIIGGPPCQGFSNAGPAKDPNDPRNTLFLNFASWVNALQPDVFVMENVSGILTRKNAQGEKVIDIIKAQFQEKYHVQVWKLNAANFGVPQMRHRVFIVGSLYGPLGPPKQQHFTVARQNELDLEPLKPAITVWQALSDLPQIQAGEGSERQSYGRLSQPLTEYQQWARGDNKVLYNHAAMHHHPRVVERFRQIQAGTKIEDMDELYRVRERSNSVQLSEAAYHSNHRHLRPDMISHTIPASFYSTFIHPMQPRNLTAREAARLQSFPDSYCFQGKRTQVSSKLLARRGREAEDYLSQYNQIGNAVPPLMAKAIAEHVQAHINAARNRTKKTIKPSKVVADAAILQPVGML</sequence>
<dbReference type="InterPro" id="IPR029063">
    <property type="entry name" value="SAM-dependent_MTases_sf"/>
</dbReference>
<dbReference type="EC" id="2.1.1.37" evidence="8"/>
<dbReference type="GO" id="GO:0032259">
    <property type="term" value="P:methylation"/>
    <property type="evidence" value="ECO:0007669"/>
    <property type="project" value="UniProtKB-KW"/>
</dbReference>
<comment type="similarity">
    <text evidence="6 7">Belongs to the class I-like SAM-binding methyltransferase superfamily. C5-methyltransferase family.</text>
</comment>
<comment type="catalytic activity">
    <reaction evidence="5 8">
        <text>a 2'-deoxycytidine in DNA + S-adenosyl-L-methionine = a 5-methyl-2'-deoxycytidine in DNA + S-adenosyl-L-homocysteine + H(+)</text>
        <dbReference type="Rhea" id="RHEA:13681"/>
        <dbReference type="Rhea" id="RHEA-COMP:11369"/>
        <dbReference type="Rhea" id="RHEA-COMP:11370"/>
        <dbReference type="ChEBI" id="CHEBI:15378"/>
        <dbReference type="ChEBI" id="CHEBI:57856"/>
        <dbReference type="ChEBI" id="CHEBI:59789"/>
        <dbReference type="ChEBI" id="CHEBI:85452"/>
        <dbReference type="ChEBI" id="CHEBI:85454"/>
        <dbReference type="EC" id="2.1.1.37"/>
    </reaction>
</comment>
<proteinExistence type="inferred from homology"/>
<dbReference type="InterPro" id="IPR018117">
    <property type="entry name" value="C5_DNA_meth_AS"/>
</dbReference>
<dbReference type="GO" id="GO:0008168">
    <property type="term" value="F:methyltransferase activity"/>
    <property type="evidence" value="ECO:0007669"/>
    <property type="project" value="UniProtKB-KW"/>
</dbReference>
<dbReference type="RefSeq" id="WP_345122101.1">
    <property type="nucleotide sequence ID" value="NZ_BAABDI010000005.1"/>
</dbReference>
<gene>
    <name evidence="9" type="ORF">GCM10022407_12090</name>
</gene>